<reference evidence="1" key="1">
    <citation type="submission" date="2023-05" db="EMBL/GenBank/DDBJ databases">
        <title>Anaerotaeda fermentans gen. nov., sp. nov., a novel anaerobic planctomycete of the new family within the order Sedimentisphaerales isolated from Taman Peninsula, Russia.</title>
        <authorList>
            <person name="Khomyakova M.A."/>
            <person name="Merkel A.Y."/>
            <person name="Slobodkin A.I."/>
        </authorList>
    </citation>
    <scope>NUCLEOTIDE SEQUENCE</scope>
    <source>
        <strain evidence="1">M17dextr</strain>
    </source>
</reference>
<name>A0AAW6U2J4_9BACT</name>
<comment type="caution">
    <text evidence="1">The sequence shown here is derived from an EMBL/GenBank/DDBJ whole genome shotgun (WGS) entry which is preliminary data.</text>
</comment>
<evidence type="ECO:0000313" key="1">
    <source>
        <dbReference type="EMBL" id="MDI6450341.1"/>
    </source>
</evidence>
<dbReference type="RefSeq" id="WP_349245752.1">
    <property type="nucleotide sequence ID" value="NZ_JASCXX010000019.1"/>
</dbReference>
<dbReference type="AlphaFoldDB" id="A0AAW6U2J4"/>
<protein>
    <submittedName>
        <fullName evidence="1">DUF488 domain-containing protein</fullName>
    </submittedName>
</protein>
<sequence length="147" mass="17161">MREVRLYTIGFTKKTAEEFFASLRGAHVKRLIDVRLNNMSQLAGFSKRDDLAFFLRDICQCDYRHEPALAPTEAILDAYKKKAMDWTEYEARFSALLRQRQPEDHIDLATLDQACLLCSEPEADKCHRRLVAEYFRSKLGHIQIVHL</sequence>
<dbReference type="PANTHER" id="PTHR39337">
    <property type="entry name" value="BLR5642 PROTEIN"/>
    <property type="match status" value="1"/>
</dbReference>
<accession>A0AAW6U2J4</accession>
<organism evidence="1 2">
    <name type="scientific">Anaerobaca lacustris</name>
    <dbReference type="NCBI Taxonomy" id="3044600"/>
    <lineage>
        <taxon>Bacteria</taxon>
        <taxon>Pseudomonadati</taxon>
        <taxon>Planctomycetota</taxon>
        <taxon>Phycisphaerae</taxon>
        <taxon>Sedimentisphaerales</taxon>
        <taxon>Anaerobacaceae</taxon>
        <taxon>Anaerobaca</taxon>
    </lineage>
</organism>
<dbReference type="Pfam" id="PF04343">
    <property type="entry name" value="DUF488"/>
    <property type="match status" value="1"/>
</dbReference>
<dbReference type="PANTHER" id="PTHR39337:SF1">
    <property type="entry name" value="BLR5642 PROTEIN"/>
    <property type="match status" value="1"/>
</dbReference>
<dbReference type="EMBL" id="JASCXX010000019">
    <property type="protein sequence ID" value="MDI6450341.1"/>
    <property type="molecule type" value="Genomic_DNA"/>
</dbReference>
<keyword evidence="2" id="KW-1185">Reference proteome</keyword>
<gene>
    <name evidence="1" type="ORF">QJ522_14870</name>
</gene>
<dbReference type="InterPro" id="IPR007438">
    <property type="entry name" value="DUF488"/>
</dbReference>
<dbReference type="Proteomes" id="UP001431776">
    <property type="component" value="Unassembled WGS sequence"/>
</dbReference>
<evidence type="ECO:0000313" key="2">
    <source>
        <dbReference type="Proteomes" id="UP001431776"/>
    </source>
</evidence>
<proteinExistence type="predicted"/>